<comment type="pathway">
    <text evidence="3">Glycerolipid metabolism; triacylglycerol biosynthesis.</text>
</comment>
<keyword evidence="7" id="KW-0012">Acyltransferase</keyword>
<keyword evidence="15" id="KW-1185">Reference proteome</keyword>
<evidence type="ECO:0000256" key="10">
    <source>
        <dbReference type="ARBA" id="ARBA00048109"/>
    </source>
</evidence>
<comment type="catalytic activity">
    <reaction evidence="10">
        <text>an acyl-CoA + a 1,2-diacyl-sn-glycerol = a triacyl-sn-glycerol + CoA</text>
        <dbReference type="Rhea" id="RHEA:10868"/>
        <dbReference type="ChEBI" id="CHEBI:17815"/>
        <dbReference type="ChEBI" id="CHEBI:57287"/>
        <dbReference type="ChEBI" id="CHEBI:58342"/>
        <dbReference type="ChEBI" id="CHEBI:64615"/>
        <dbReference type="EC" id="2.3.1.20"/>
    </reaction>
</comment>
<keyword evidence="5" id="KW-0808">Transferase</keyword>
<dbReference type="Pfam" id="PF03007">
    <property type="entry name" value="WS_DGAT_cat"/>
    <property type="match status" value="1"/>
</dbReference>
<feature type="domain" description="O-acyltransferase WSD1 C-terminal" evidence="13">
    <location>
        <begin position="342"/>
        <end position="485"/>
    </location>
</feature>
<proteinExistence type="inferred from homology"/>
<feature type="transmembrane region" description="Helical" evidence="11">
    <location>
        <begin position="201"/>
        <end position="233"/>
    </location>
</feature>
<evidence type="ECO:0000256" key="1">
    <source>
        <dbReference type="ARBA" id="ARBA00004162"/>
    </source>
</evidence>
<dbReference type="SUPFAM" id="SSF53335">
    <property type="entry name" value="S-adenosyl-L-methionine-dependent methyltransferases"/>
    <property type="match status" value="1"/>
</dbReference>
<feature type="domain" description="O-acyltransferase WSD1-like N-terminal" evidence="12">
    <location>
        <begin position="83"/>
        <end position="278"/>
    </location>
</feature>
<keyword evidence="11" id="KW-1133">Transmembrane helix</keyword>
<evidence type="ECO:0000313" key="14">
    <source>
        <dbReference type="EMBL" id="KAK9202203.1"/>
    </source>
</evidence>
<keyword evidence="6" id="KW-0256">Endoplasmic reticulum</keyword>
<dbReference type="AlphaFoldDB" id="A0AAP0QL64"/>
<evidence type="ECO:0000259" key="13">
    <source>
        <dbReference type="Pfam" id="PF06974"/>
    </source>
</evidence>
<comment type="caution">
    <text evidence="14">The sequence shown here is derived from an EMBL/GenBank/DDBJ whole genome shotgun (WGS) entry which is preliminary data.</text>
</comment>
<evidence type="ECO:0000256" key="11">
    <source>
        <dbReference type="SAM" id="Phobius"/>
    </source>
</evidence>
<dbReference type="InterPro" id="IPR009721">
    <property type="entry name" value="O-acyltransferase_WSD1_C"/>
</dbReference>
<evidence type="ECO:0000313" key="15">
    <source>
        <dbReference type="Proteomes" id="UP001428341"/>
    </source>
</evidence>
<dbReference type="InterPro" id="IPR029063">
    <property type="entry name" value="SAM-dependent_MTases_sf"/>
</dbReference>
<comment type="subcellular location">
    <subcellularLocation>
        <location evidence="1">Cell membrane</location>
        <topology evidence="1">Single-pass membrane protein</topology>
    </subcellularLocation>
    <subcellularLocation>
        <location evidence="2">Endoplasmic reticulum membrane</location>
    </subcellularLocation>
</comment>
<evidence type="ECO:0000259" key="12">
    <source>
        <dbReference type="Pfam" id="PF03007"/>
    </source>
</evidence>
<comment type="pathway">
    <text evidence="4">Lipid metabolism.</text>
</comment>
<dbReference type="GO" id="GO:0005886">
    <property type="term" value="C:plasma membrane"/>
    <property type="evidence" value="ECO:0007669"/>
    <property type="project" value="UniProtKB-SubCell"/>
</dbReference>
<dbReference type="PANTHER" id="PTHR31650">
    <property type="entry name" value="O-ACYLTRANSFERASE (WSD1-LIKE) FAMILY PROTEIN"/>
    <property type="match status" value="1"/>
</dbReference>
<dbReference type="Pfam" id="PF07279">
    <property type="entry name" value="DUF1442"/>
    <property type="match status" value="1"/>
</dbReference>
<dbReference type="Gene3D" id="3.40.50.150">
    <property type="entry name" value="Vaccinia Virus protein VP39"/>
    <property type="match status" value="1"/>
</dbReference>
<evidence type="ECO:0000256" key="3">
    <source>
        <dbReference type="ARBA" id="ARBA00004771"/>
    </source>
</evidence>
<evidence type="ECO:0000256" key="8">
    <source>
        <dbReference type="ARBA" id="ARBA00024360"/>
    </source>
</evidence>
<dbReference type="GO" id="GO:0005789">
    <property type="term" value="C:endoplasmic reticulum membrane"/>
    <property type="evidence" value="ECO:0007669"/>
    <property type="project" value="UniProtKB-SubCell"/>
</dbReference>
<comment type="catalytic activity">
    <reaction evidence="9">
        <text>a long chain fatty alcohol + a fatty acyl-CoA = a long-chain alcohol wax ester + CoA</text>
        <dbReference type="Rhea" id="RHEA:38443"/>
        <dbReference type="ChEBI" id="CHEBI:17135"/>
        <dbReference type="ChEBI" id="CHEBI:57287"/>
        <dbReference type="ChEBI" id="CHEBI:77636"/>
        <dbReference type="ChEBI" id="CHEBI:235323"/>
        <dbReference type="EC" id="2.3.1.75"/>
    </reaction>
</comment>
<gene>
    <name evidence="14" type="ORF">WN944_017413</name>
</gene>
<comment type="similarity">
    <text evidence="8">In the N-terminal section; belongs to the long-chain O-acyltransferase family.</text>
</comment>
<evidence type="ECO:0008006" key="16">
    <source>
        <dbReference type="Google" id="ProtNLM"/>
    </source>
</evidence>
<accession>A0AAP0QL64</accession>
<name>A0AAP0QL64_9ROSI</name>
<reference evidence="14 15" key="1">
    <citation type="submission" date="2024-05" db="EMBL/GenBank/DDBJ databases">
        <title>Haplotype-resolved chromosome-level genome assembly of Huyou (Citrus changshanensis).</title>
        <authorList>
            <person name="Miao C."/>
            <person name="Chen W."/>
            <person name="Wu Y."/>
            <person name="Wang L."/>
            <person name="Zhao S."/>
            <person name="Grierson D."/>
            <person name="Xu C."/>
            <person name="Chen K."/>
        </authorList>
    </citation>
    <scope>NUCLEOTIDE SEQUENCE [LARGE SCALE GENOMIC DNA]</scope>
    <source>
        <strain evidence="14">01-14</strain>
        <tissue evidence="14">Leaf</tissue>
    </source>
</reference>
<keyword evidence="11" id="KW-0472">Membrane</keyword>
<evidence type="ECO:0000256" key="7">
    <source>
        <dbReference type="ARBA" id="ARBA00023315"/>
    </source>
</evidence>
<protein>
    <recommendedName>
        <fullName evidence="16">Diacylglycerol O-acyltransferase</fullName>
    </recommendedName>
</protein>
<dbReference type="GO" id="GO:0019432">
    <property type="term" value="P:triglyceride biosynthetic process"/>
    <property type="evidence" value="ECO:0007669"/>
    <property type="project" value="TreeGrafter"/>
</dbReference>
<evidence type="ECO:0000256" key="6">
    <source>
        <dbReference type="ARBA" id="ARBA00022824"/>
    </source>
</evidence>
<dbReference type="InterPro" id="IPR045034">
    <property type="entry name" value="O-acyltransferase_WSD1-like"/>
</dbReference>
<dbReference type="Proteomes" id="UP001428341">
    <property type="component" value="Unassembled WGS sequence"/>
</dbReference>
<dbReference type="GO" id="GO:0004144">
    <property type="term" value="F:diacylglycerol O-acyltransferase activity"/>
    <property type="evidence" value="ECO:0007669"/>
    <property type="project" value="UniProtKB-EC"/>
</dbReference>
<dbReference type="PANTHER" id="PTHR31650:SF74">
    <property type="entry name" value="O-ACYLTRANSFERASE WSD1-LIKE"/>
    <property type="match status" value="1"/>
</dbReference>
<organism evidence="14 15">
    <name type="scientific">Citrus x changshan-huyou</name>
    <dbReference type="NCBI Taxonomy" id="2935761"/>
    <lineage>
        <taxon>Eukaryota</taxon>
        <taxon>Viridiplantae</taxon>
        <taxon>Streptophyta</taxon>
        <taxon>Embryophyta</taxon>
        <taxon>Tracheophyta</taxon>
        <taxon>Spermatophyta</taxon>
        <taxon>Magnoliopsida</taxon>
        <taxon>eudicotyledons</taxon>
        <taxon>Gunneridae</taxon>
        <taxon>Pentapetalae</taxon>
        <taxon>rosids</taxon>
        <taxon>malvids</taxon>
        <taxon>Sapindales</taxon>
        <taxon>Rutaceae</taxon>
        <taxon>Aurantioideae</taxon>
        <taxon>Citrus</taxon>
    </lineage>
</organism>
<dbReference type="EMBL" id="JBCGBO010000005">
    <property type="protein sequence ID" value="KAK9202203.1"/>
    <property type="molecule type" value="Genomic_DNA"/>
</dbReference>
<evidence type="ECO:0000256" key="9">
    <source>
        <dbReference type="ARBA" id="ARBA00047604"/>
    </source>
</evidence>
<dbReference type="InterPro" id="IPR004255">
    <property type="entry name" value="O-acyltransferase_WSD1_N"/>
</dbReference>
<keyword evidence="11" id="KW-0812">Transmembrane</keyword>
<evidence type="ECO:0000256" key="2">
    <source>
        <dbReference type="ARBA" id="ARBA00004586"/>
    </source>
</evidence>
<dbReference type="GO" id="GO:0047196">
    <property type="term" value="F:long-chain-alcohol O-fatty-acyltransferase activity"/>
    <property type="evidence" value="ECO:0007669"/>
    <property type="project" value="UniProtKB-EC"/>
</dbReference>
<dbReference type="InterPro" id="IPR009902">
    <property type="entry name" value="DUF1442"/>
</dbReference>
<evidence type="ECO:0000256" key="4">
    <source>
        <dbReference type="ARBA" id="ARBA00005189"/>
    </source>
</evidence>
<evidence type="ECO:0000256" key="5">
    <source>
        <dbReference type="ARBA" id="ARBA00022679"/>
    </source>
</evidence>
<sequence>MESDEKGGRVGLRMRKQLLKPIETKKACKKNEGKEMEMVTREEEPLSPAARLFHEPSFNLYIIAIMGCKTRICPQVVGDGEMMRWVATEVEIEKHVIVPEVDPNMDMKSAEEFVEDYVYHLSKTRIEKSQPLWDLHLLNVKTSSESEAVGVFRIHHSLGDGTSLMSLLLACTRQINDPEALPTIPVKNKNKKQQDKERYRGFWNVLMTFWSLLQLFWNTAVDIFMFMATAFFLKDTENPLKGPAGVEFTPRRIVHRTVSLDDIKLVKNAMNATINDVALGMTQAGLSRYLRRIYEKGQTTQKKNNFPKNMRLRSTLLINLRPTAGIQAFADMMEKDTEAKYGNWIGYVLLPFTIGIRDDPLDYVREAKATVDRKKHSFEAIFTFSIAEIVLKLFGTKAASALSHRIIANTTMCFSNLVGPLEEIGYYGIPMSYLAATSYGQPHALMINFQSYVNKMTTVLSVDEGTIPNPHQLCEDIAESLKLIKDAVCNDYKIRCDSWRTQEPESNEFISALAAGMKSKLIVEVSPGVSPSTLALAAAARHTGGRLVCILPERVLAESKKVIKDSGLKDIVELKTGDPAELLSHYGNIDFSLIDCKNDDYERLLKLLDVNPERSVVVANNLVSEKRGLEGMVKGLERVEVRSMKHPIGSGMEITMIGKTNDIEKIRPSSPKARRIDRVDIKRKTFKSNWVVKVDEESGEEHVFRVPEYA</sequence>
<dbReference type="Pfam" id="PF06974">
    <property type="entry name" value="WS_DGAT_C"/>
    <property type="match status" value="1"/>
</dbReference>